<evidence type="ECO:0000313" key="3">
    <source>
        <dbReference type="WBParaSite" id="PSAMB.scaffold15967size1438.g36733.t1"/>
    </source>
</evidence>
<evidence type="ECO:0000256" key="1">
    <source>
        <dbReference type="SAM" id="Phobius"/>
    </source>
</evidence>
<protein>
    <submittedName>
        <fullName evidence="3">Uncharacterized protein</fullName>
    </submittedName>
</protein>
<dbReference type="WBParaSite" id="PSAMB.scaffold15967size1438.g36733.t1">
    <property type="protein sequence ID" value="PSAMB.scaffold15967size1438.g36733.t1"/>
    <property type="gene ID" value="PSAMB.scaffold15967size1438.g36733"/>
</dbReference>
<sequence length="106" mass="12325">MVFRCWPIILDVWEAATLPSQRQHMSLFAYLVSASKLLVLFNSASNCFIFVFVKLAFETRRIRRTRYSHILRFVQHADQFFLISRRMAGDAPNQVDDTISIAQSVV</sequence>
<keyword evidence="1" id="KW-0812">Transmembrane</keyword>
<reference evidence="3" key="1">
    <citation type="submission" date="2022-11" db="UniProtKB">
        <authorList>
            <consortium name="WormBaseParasite"/>
        </authorList>
    </citation>
    <scope>IDENTIFICATION</scope>
</reference>
<keyword evidence="1" id="KW-1133">Transmembrane helix</keyword>
<evidence type="ECO:0000313" key="2">
    <source>
        <dbReference type="Proteomes" id="UP000887566"/>
    </source>
</evidence>
<feature type="transmembrane region" description="Helical" evidence="1">
    <location>
        <begin position="27"/>
        <end position="57"/>
    </location>
</feature>
<accession>A0A914V6B2</accession>
<keyword evidence="1" id="KW-0472">Membrane</keyword>
<dbReference type="Proteomes" id="UP000887566">
    <property type="component" value="Unplaced"/>
</dbReference>
<organism evidence="2 3">
    <name type="scientific">Plectus sambesii</name>
    <dbReference type="NCBI Taxonomy" id="2011161"/>
    <lineage>
        <taxon>Eukaryota</taxon>
        <taxon>Metazoa</taxon>
        <taxon>Ecdysozoa</taxon>
        <taxon>Nematoda</taxon>
        <taxon>Chromadorea</taxon>
        <taxon>Plectida</taxon>
        <taxon>Plectina</taxon>
        <taxon>Plectoidea</taxon>
        <taxon>Plectidae</taxon>
        <taxon>Plectus</taxon>
    </lineage>
</organism>
<name>A0A914V6B2_9BILA</name>
<keyword evidence="2" id="KW-1185">Reference proteome</keyword>
<dbReference type="AlphaFoldDB" id="A0A914V6B2"/>
<proteinExistence type="predicted"/>